<dbReference type="Gene3D" id="1.20.120.550">
    <property type="entry name" value="Membrane associated eicosanoid/glutathione metabolism-like domain"/>
    <property type="match status" value="1"/>
</dbReference>
<sequence length="130" mass="13886">MSIAYWCILIAATLPYVWVAIAKSSAPGYNNRDPRGWIARQDSPRVRNGYAAHLNAFEAFAPFAAGVLMAQFAGVDHALITQLALAFIACRVLHGVFYLAAIPLMRSLAWLGGIACVVALMVPAALKIGG</sequence>
<protein>
    <submittedName>
        <fullName evidence="6">MAPEG family protein</fullName>
    </submittedName>
</protein>
<evidence type="ECO:0000256" key="3">
    <source>
        <dbReference type="ARBA" id="ARBA00022989"/>
    </source>
</evidence>
<dbReference type="AlphaFoldDB" id="A0AAW9QW89"/>
<dbReference type="EMBL" id="JBBDHC010000002">
    <property type="protein sequence ID" value="MEJ1248498.1"/>
    <property type="molecule type" value="Genomic_DNA"/>
</dbReference>
<gene>
    <name evidence="6" type="ORF">WB794_02230</name>
</gene>
<keyword evidence="3 5" id="KW-1133">Transmembrane helix</keyword>
<evidence type="ECO:0000313" key="7">
    <source>
        <dbReference type="Proteomes" id="UP001364472"/>
    </source>
</evidence>
<accession>A0AAW9QW89</accession>
<keyword evidence="2 5" id="KW-0812">Transmembrane</keyword>
<evidence type="ECO:0000256" key="2">
    <source>
        <dbReference type="ARBA" id="ARBA00022692"/>
    </source>
</evidence>
<dbReference type="PANTHER" id="PTHR35371:SF1">
    <property type="entry name" value="BLR7753 PROTEIN"/>
    <property type="match status" value="1"/>
</dbReference>
<comment type="subcellular location">
    <subcellularLocation>
        <location evidence="1">Membrane</location>
    </subcellularLocation>
</comment>
<evidence type="ECO:0000256" key="4">
    <source>
        <dbReference type="ARBA" id="ARBA00023136"/>
    </source>
</evidence>
<dbReference type="InterPro" id="IPR023352">
    <property type="entry name" value="MAPEG-like_dom_sf"/>
</dbReference>
<reference evidence="6 7" key="1">
    <citation type="journal article" date="2016" name="Antonie Van Leeuwenhoek">
        <title>Denitratimonas tolerans gen. nov., sp. nov., a denitrifying bacterium isolated from a bioreactor for tannery wastewater treatment.</title>
        <authorList>
            <person name="Han S.I."/>
            <person name="Kim J.O."/>
            <person name="Lee Y.R."/>
            <person name="Ekpeghere K.I."/>
            <person name="Koh S.C."/>
            <person name="Whang K.S."/>
        </authorList>
    </citation>
    <scope>NUCLEOTIDE SEQUENCE [LARGE SCALE GENOMIC DNA]</scope>
    <source>
        <strain evidence="6 7">KACC 17565</strain>
    </source>
</reference>
<proteinExistence type="predicted"/>
<feature type="transmembrane region" description="Helical" evidence="5">
    <location>
        <begin position="108"/>
        <end position="126"/>
    </location>
</feature>
<evidence type="ECO:0000313" key="6">
    <source>
        <dbReference type="EMBL" id="MEJ1248498.1"/>
    </source>
</evidence>
<evidence type="ECO:0000256" key="5">
    <source>
        <dbReference type="SAM" id="Phobius"/>
    </source>
</evidence>
<dbReference type="RefSeq" id="WP_337334212.1">
    <property type="nucleotide sequence ID" value="NZ_JBBDHC010000002.1"/>
</dbReference>
<dbReference type="InterPro" id="IPR001129">
    <property type="entry name" value="Membr-assoc_MAPEG"/>
</dbReference>
<dbReference type="Pfam" id="PF01124">
    <property type="entry name" value="MAPEG"/>
    <property type="match status" value="1"/>
</dbReference>
<evidence type="ECO:0000256" key="1">
    <source>
        <dbReference type="ARBA" id="ARBA00004370"/>
    </source>
</evidence>
<organism evidence="6 7">
    <name type="scientific">Denitratimonas tolerans</name>
    <dbReference type="NCBI Taxonomy" id="1338420"/>
    <lineage>
        <taxon>Bacteria</taxon>
        <taxon>Pseudomonadati</taxon>
        <taxon>Pseudomonadota</taxon>
        <taxon>Gammaproteobacteria</taxon>
        <taxon>Lysobacterales</taxon>
        <taxon>Lysobacteraceae</taxon>
        <taxon>Denitratimonas</taxon>
    </lineage>
</organism>
<keyword evidence="4 5" id="KW-0472">Membrane</keyword>
<keyword evidence="7" id="KW-1185">Reference proteome</keyword>
<feature type="transmembrane region" description="Helical" evidence="5">
    <location>
        <begin position="79"/>
        <end position="101"/>
    </location>
</feature>
<name>A0AAW9QW89_9GAMM</name>
<comment type="caution">
    <text evidence="6">The sequence shown here is derived from an EMBL/GenBank/DDBJ whole genome shotgun (WGS) entry which is preliminary data.</text>
</comment>
<dbReference type="GO" id="GO:0016020">
    <property type="term" value="C:membrane"/>
    <property type="evidence" value="ECO:0007669"/>
    <property type="project" value="UniProtKB-SubCell"/>
</dbReference>
<dbReference type="Proteomes" id="UP001364472">
    <property type="component" value="Unassembled WGS sequence"/>
</dbReference>
<dbReference type="PANTHER" id="PTHR35371">
    <property type="entry name" value="INNER MEMBRANE PROTEIN"/>
    <property type="match status" value="1"/>
</dbReference>
<dbReference type="SUPFAM" id="SSF161084">
    <property type="entry name" value="MAPEG domain-like"/>
    <property type="match status" value="1"/>
</dbReference>